<evidence type="ECO:0000256" key="1">
    <source>
        <dbReference type="SAM" id="MobiDB-lite"/>
    </source>
</evidence>
<dbReference type="GeneID" id="6996646"/>
<organism evidence="3 4">
    <name type="scientific">Cryptosporidium muris (strain RN66)</name>
    <dbReference type="NCBI Taxonomy" id="441375"/>
    <lineage>
        <taxon>Eukaryota</taxon>
        <taxon>Sar</taxon>
        <taxon>Alveolata</taxon>
        <taxon>Apicomplexa</taxon>
        <taxon>Conoidasida</taxon>
        <taxon>Coccidia</taxon>
        <taxon>Eucoccidiorida</taxon>
        <taxon>Eimeriorina</taxon>
        <taxon>Cryptosporidiidae</taxon>
        <taxon>Cryptosporidium</taxon>
    </lineage>
</organism>
<keyword evidence="4" id="KW-1185">Reference proteome</keyword>
<evidence type="ECO:0000256" key="2">
    <source>
        <dbReference type="SAM" id="SignalP"/>
    </source>
</evidence>
<gene>
    <name evidence="3" type="ORF">CMU_002260</name>
</gene>
<dbReference type="AlphaFoldDB" id="B6AGL4"/>
<reference evidence="3" key="1">
    <citation type="submission" date="2008-06" db="EMBL/GenBank/DDBJ databases">
        <authorList>
            <person name="Lorenzi H."/>
            <person name="Inman J."/>
            <person name="Miller J."/>
            <person name="Schobel S."/>
            <person name="Amedeo P."/>
            <person name="Caler E.V."/>
            <person name="da Silva J."/>
        </authorList>
    </citation>
    <scope>NUCLEOTIDE SEQUENCE [LARGE SCALE GENOMIC DNA]</scope>
    <source>
        <strain evidence="3">RN66</strain>
    </source>
</reference>
<feature type="region of interest" description="Disordered" evidence="1">
    <location>
        <begin position="313"/>
        <end position="598"/>
    </location>
</feature>
<dbReference type="RefSeq" id="XP_002141704.1">
    <property type="nucleotide sequence ID" value="XM_002141668.1"/>
</dbReference>
<feature type="chain" id="PRO_5002840121" evidence="2">
    <location>
        <begin position="22"/>
        <end position="598"/>
    </location>
</feature>
<protein>
    <submittedName>
        <fullName evidence="3">Uncharacterized protein</fullName>
    </submittedName>
</protein>
<feature type="compositionally biased region" description="Low complexity" evidence="1">
    <location>
        <begin position="577"/>
        <end position="589"/>
    </location>
</feature>
<feature type="compositionally biased region" description="Basic residues" evidence="1">
    <location>
        <begin position="561"/>
        <end position="576"/>
    </location>
</feature>
<evidence type="ECO:0000313" key="4">
    <source>
        <dbReference type="Proteomes" id="UP000001460"/>
    </source>
</evidence>
<dbReference type="OrthoDB" id="10436452at2759"/>
<dbReference type="VEuPathDB" id="CryptoDB:CMU_002260"/>
<sequence length="598" mass="66130">MSIKKLIYLIILFYLISEINCSETSNSPINSNFYLGIPYIFDKRCLTIFLEVYNLNFEIFSLSKRFNWILSEQAMLINVDLFSNLRKMYAYLHKASRIYDTMAEFQELGITNPFECSIGPLNNPANILLESNSYMIQAEVDSLECACRCLQTQVQILEGIKVGYCIFILEFILFISERACFLLTILEYILGFLRNILFYHFGIGDASYINTHKLGVLLELPGIIQDELSASEAISTLIDYILTGENFEHYSNMYYDTDLGEFESGISRTLYLQHNMMCEGKQIENPSNSEDSNLFTSQKMDMVQSNVDSNVKVESPANSDEEMIKKKVSSDLNNRRGRSRRTRRTRRTRRDRRDRRDRISSSSSSSSPGSVPGHYPYPDPDPGPCSSTSSSSYSSCSSLDYRSSTYSSSYSPSSHRSSSSISSSSPSLSRRRSCSSSSSSSSNPSRRSSGSSSSSSSNPSLSRRRSSGSSSSSSSSSNPSLSRRRSSGFSSSSSSNPSLSRRRSSGFSSSSSSNPSLSRRRSSGSSSSSSSSLSRRSSNSSSSPSCHRSYSSSSSSGSSSSHRRSHSSSSSHRRSRSSSSSSNSSSNPSFDPICRGYS</sequence>
<dbReference type="Proteomes" id="UP000001460">
    <property type="component" value="Unassembled WGS sequence"/>
</dbReference>
<evidence type="ECO:0000313" key="3">
    <source>
        <dbReference type="EMBL" id="EEA07355.1"/>
    </source>
</evidence>
<feature type="compositionally biased region" description="Basic residues" evidence="1">
    <location>
        <begin position="335"/>
        <end position="353"/>
    </location>
</feature>
<feature type="compositionally biased region" description="Low complexity" evidence="1">
    <location>
        <begin position="360"/>
        <end position="374"/>
    </location>
</feature>
<keyword evidence="2" id="KW-0732">Signal</keyword>
<name>B6AGL4_CRYMR</name>
<dbReference type="STRING" id="441375.B6AGL4"/>
<proteinExistence type="predicted"/>
<accession>B6AGL4</accession>
<feature type="compositionally biased region" description="Low complexity" evidence="1">
    <location>
        <begin position="384"/>
        <end position="560"/>
    </location>
</feature>
<feature type="signal peptide" evidence="2">
    <location>
        <begin position="1"/>
        <end position="21"/>
    </location>
</feature>
<dbReference type="EMBL" id="DS989732">
    <property type="protein sequence ID" value="EEA07355.1"/>
    <property type="molecule type" value="Genomic_DNA"/>
</dbReference>